<dbReference type="AlphaFoldDB" id="A0A0M3IP40"/>
<evidence type="ECO:0000313" key="2">
    <source>
        <dbReference type="Proteomes" id="UP000036681"/>
    </source>
</evidence>
<keyword evidence="1" id="KW-1133">Transmembrane helix</keyword>
<protein>
    <submittedName>
        <fullName evidence="3">G_PROTEIN_RECEP_F1_2 domain-containing protein</fullName>
    </submittedName>
</protein>
<feature type="transmembrane region" description="Helical" evidence="1">
    <location>
        <begin position="54"/>
        <end position="82"/>
    </location>
</feature>
<feature type="transmembrane region" description="Helical" evidence="1">
    <location>
        <begin position="94"/>
        <end position="120"/>
    </location>
</feature>
<proteinExistence type="predicted"/>
<evidence type="ECO:0000256" key="1">
    <source>
        <dbReference type="SAM" id="Phobius"/>
    </source>
</evidence>
<sequence length="147" mass="16833">MSEIIASYLETVSAIATLVFPESALAKQFDEYHLITNKQTSSPAHSFFIRSTSVAFYAATSAVLSMLGLLLNSTLLIITLRFHRYYRDWRKARVAFYAATSAVLSMLGLLLNSTLLIITLRFHRYYRDWRKARIQYSPSVAYTIYKA</sequence>
<accession>A0A0M3IP40</accession>
<organism evidence="2 3">
    <name type="scientific">Ascaris lumbricoides</name>
    <name type="common">Giant roundworm</name>
    <dbReference type="NCBI Taxonomy" id="6252"/>
    <lineage>
        <taxon>Eukaryota</taxon>
        <taxon>Metazoa</taxon>
        <taxon>Ecdysozoa</taxon>
        <taxon>Nematoda</taxon>
        <taxon>Chromadorea</taxon>
        <taxon>Rhabditida</taxon>
        <taxon>Spirurina</taxon>
        <taxon>Ascaridomorpha</taxon>
        <taxon>Ascaridoidea</taxon>
        <taxon>Ascarididae</taxon>
        <taxon>Ascaris</taxon>
    </lineage>
</organism>
<reference evidence="3" key="1">
    <citation type="submission" date="2017-02" db="UniProtKB">
        <authorList>
            <consortium name="WormBaseParasite"/>
        </authorList>
    </citation>
    <scope>IDENTIFICATION</scope>
</reference>
<keyword evidence="1" id="KW-0472">Membrane</keyword>
<keyword evidence="1" id="KW-0812">Transmembrane</keyword>
<dbReference type="Proteomes" id="UP000036681">
    <property type="component" value="Unplaced"/>
</dbReference>
<name>A0A0M3IP40_ASCLU</name>
<keyword evidence="2" id="KW-1185">Reference proteome</keyword>
<evidence type="ECO:0000313" key="3">
    <source>
        <dbReference type="WBParaSite" id="ALUE_0002051801-mRNA-1"/>
    </source>
</evidence>
<dbReference type="WBParaSite" id="ALUE_0002051801-mRNA-1">
    <property type="protein sequence ID" value="ALUE_0002051801-mRNA-1"/>
    <property type="gene ID" value="ALUE_0002051801"/>
</dbReference>